<dbReference type="InterPro" id="IPR011032">
    <property type="entry name" value="GroES-like_sf"/>
</dbReference>
<dbReference type="InterPro" id="IPR036291">
    <property type="entry name" value="NAD(P)-bd_dom_sf"/>
</dbReference>
<keyword evidence="5" id="KW-1185">Reference proteome</keyword>
<reference evidence="5" key="1">
    <citation type="submission" date="2012-06" db="EMBL/GenBank/DDBJ databases">
        <title>The complete genome of Flexibacter litoralis DSM 6794.</title>
        <authorList>
            <person name="Lucas S."/>
            <person name="Copeland A."/>
            <person name="Lapidus A."/>
            <person name="Glavina del Rio T."/>
            <person name="Dalin E."/>
            <person name="Tice H."/>
            <person name="Bruce D."/>
            <person name="Goodwin L."/>
            <person name="Pitluck S."/>
            <person name="Peters L."/>
            <person name="Ovchinnikova G."/>
            <person name="Lu M."/>
            <person name="Kyrpides N."/>
            <person name="Mavromatis K."/>
            <person name="Ivanova N."/>
            <person name="Brettin T."/>
            <person name="Detter J.C."/>
            <person name="Han C."/>
            <person name="Larimer F."/>
            <person name="Land M."/>
            <person name="Hauser L."/>
            <person name="Markowitz V."/>
            <person name="Cheng J.-F."/>
            <person name="Hugenholtz P."/>
            <person name="Woyke T."/>
            <person name="Wu D."/>
            <person name="Spring S."/>
            <person name="Lang E."/>
            <person name="Kopitz M."/>
            <person name="Brambilla E."/>
            <person name="Klenk H.-P."/>
            <person name="Eisen J.A."/>
        </authorList>
    </citation>
    <scope>NUCLEOTIDE SEQUENCE [LARGE SCALE GENOMIC DNA]</scope>
    <source>
        <strain evidence="5">ATCC 23117 / DSM 6794 / NBRC 15988 / NCIMB 1366 / Sio-4</strain>
    </source>
</reference>
<dbReference type="AlphaFoldDB" id="I4ALZ9"/>
<dbReference type="EMBL" id="CP003345">
    <property type="protein sequence ID" value="AFM04984.1"/>
    <property type="molecule type" value="Genomic_DNA"/>
</dbReference>
<evidence type="ECO:0000313" key="5">
    <source>
        <dbReference type="Proteomes" id="UP000006054"/>
    </source>
</evidence>
<dbReference type="SMART" id="SM00829">
    <property type="entry name" value="PKS_ER"/>
    <property type="match status" value="1"/>
</dbReference>
<dbReference type="Gene3D" id="3.90.180.10">
    <property type="entry name" value="Medium-chain alcohol dehydrogenases, catalytic domain"/>
    <property type="match status" value="1"/>
</dbReference>
<organism evidence="4 5">
    <name type="scientific">Bernardetia litoralis (strain ATCC 23117 / DSM 6794 / NBRC 15988 / NCIMB 1366 / Fx l1 / Sio-4)</name>
    <name type="common">Flexibacter litoralis</name>
    <dbReference type="NCBI Taxonomy" id="880071"/>
    <lineage>
        <taxon>Bacteria</taxon>
        <taxon>Pseudomonadati</taxon>
        <taxon>Bacteroidota</taxon>
        <taxon>Cytophagia</taxon>
        <taxon>Cytophagales</taxon>
        <taxon>Bernardetiaceae</taxon>
        <taxon>Bernardetia</taxon>
    </lineage>
</organism>
<dbReference type="PANTHER" id="PTHR48106:SF18">
    <property type="entry name" value="QUINONE OXIDOREDUCTASE PIG3"/>
    <property type="match status" value="1"/>
</dbReference>
<dbReference type="KEGG" id="fli:Fleli_2622"/>
<dbReference type="HOGENOM" id="CLU_026673_3_4_10"/>
<dbReference type="Pfam" id="PF00107">
    <property type="entry name" value="ADH_zinc_N"/>
    <property type="match status" value="1"/>
</dbReference>
<name>I4ALZ9_BERLS</name>
<keyword evidence="1" id="KW-0521">NADP</keyword>
<evidence type="ECO:0000256" key="1">
    <source>
        <dbReference type="ARBA" id="ARBA00022857"/>
    </source>
</evidence>
<dbReference type="eggNOG" id="COG0604">
    <property type="taxonomic scope" value="Bacteria"/>
</dbReference>
<dbReference type="Gene3D" id="3.40.50.720">
    <property type="entry name" value="NAD(P)-binding Rossmann-like Domain"/>
    <property type="match status" value="1"/>
</dbReference>
<evidence type="ECO:0000259" key="3">
    <source>
        <dbReference type="SMART" id="SM00829"/>
    </source>
</evidence>
<feature type="domain" description="Enoyl reductase (ER)" evidence="3">
    <location>
        <begin position="10"/>
        <end position="327"/>
    </location>
</feature>
<sequence length="331" mass="36520">MKAILFNSENPKEPLYIGETEKPILSENEILINVKATALNRADLLQRAGKYPPPKGASTILGLEIAGEIVEIGKNVTNHKIGDEVFGLVGGGAYAEYATIDAQMAISKPKHFSFEEAAAIPEVFLTAFQTIFWTFLGNEKTENQKSILIHAGASGVGSAAIQICKVVGMKVFVTASKSKHEFCKNLGADIVIDYKNEDFAKVISEQTEGKGVNYIIDFIGQNYWKQNIDCIAVDGKMAILAAMSGAKLENANLSKILIKRIQITGSTLRSRSLEYQRELIRQFSEFALPLFQNHKLKPVIDSIFDWTLAEQAHKHMETNQNKGKIILSVSE</sequence>
<accession>I4ALZ9</accession>
<dbReference type="RefSeq" id="WP_014798421.1">
    <property type="nucleotide sequence ID" value="NC_018018.1"/>
</dbReference>
<protein>
    <submittedName>
        <fullName evidence="4">Putative NAD(P)H quinone oxidoreductase, PIG3 family</fullName>
    </submittedName>
</protein>
<dbReference type="PATRIC" id="fig|880071.3.peg.2612"/>
<dbReference type="SUPFAM" id="SSF50129">
    <property type="entry name" value="GroES-like"/>
    <property type="match status" value="1"/>
</dbReference>
<dbReference type="InterPro" id="IPR013149">
    <property type="entry name" value="ADH-like_C"/>
</dbReference>
<dbReference type="STRING" id="880071.Fleli_2622"/>
<dbReference type="SUPFAM" id="SSF51735">
    <property type="entry name" value="NAD(P)-binding Rossmann-fold domains"/>
    <property type="match status" value="1"/>
</dbReference>
<dbReference type="Pfam" id="PF08240">
    <property type="entry name" value="ADH_N"/>
    <property type="match status" value="1"/>
</dbReference>
<dbReference type="GO" id="GO:0016651">
    <property type="term" value="F:oxidoreductase activity, acting on NAD(P)H"/>
    <property type="evidence" value="ECO:0007669"/>
    <property type="project" value="TreeGrafter"/>
</dbReference>
<dbReference type="NCBIfam" id="TIGR02824">
    <property type="entry name" value="quinone_pig3"/>
    <property type="match status" value="1"/>
</dbReference>
<dbReference type="GO" id="GO:0070402">
    <property type="term" value="F:NADPH binding"/>
    <property type="evidence" value="ECO:0007669"/>
    <property type="project" value="TreeGrafter"/>
</dbReference>
<dbReference type="OrthoDB" id="648910at2"/>
<evidence type="ECO:0000313" key="4">
    <source>
        <dbReference type="EMBL" id="AFM04984.1"/>
    </source>
</evidence>
<gene>
    <name evidence="4" type="ordered locus">Fleli_2622</name>
</gene>
<dbReference type="InterPro" id="IPR014189">
    <property type="entry name" value="Quinone_OxRdtase_PIG3"/>
</dbReference>
<dbReference type="InterPro" id="IPR013154">
    <property type="entry name" value="ADH-like_N"/>
</dbReference>
<dbReference type="InterPro" id="IPR020843">
    <property type="entry name" value="ER"/>
</dbReference>
<dbReference type="CDD" id="cd05276">
    <property type="entry name" value="p53_inducible_oxidoreductase"/>
    <property type="match status" value="1"/>
</dbReference>
<proteinExistence type="predicted"/>
<dbReference type="Proteomes" id="UP000006054">
    <property type="component" value="Chromosome"/>
</dbReference>
<keyword evidence="2" id="KW-0560">Oxidoreductase</keyword>
<evidence type="ECO:0000256" key="2">
    <source>
        <dbReference type="ARBA" id="ARBA00023002"/>
    </source>
</evidence>
<dbReference type="PANTHER" id="PTHR48106">
    <property type="entry name" value="QUINONE OXIDOREDUCTASE PIG3-RELATED"/>
    <property type="match status" value="1"/>
</dbReference>